<protein>
    <submittedName>
        <fullName evidence="8">Integral membrane protein</fullName>
    </submittedName>
</protein>
<evidence type="ECO:0000259" key="7">
    <source>
        <dbReference type="Pfam" id="PF12823"/>
    </source>
</evidence>
<feature type="domain" description="DUF3817" evidence="7">
    <location>
        <begin position="6"/>
        <end position="91"/>
    </location>
</feature>
<evidence type="ECO:0000256" key="3">
    <source>
        <dbReference type="ARBA" id="ARBA00022692"/>
    </source>
</evidence>
<feature type="transmembrane region" description="Helical" evidence="6">
    <location>
        <begin position="68"/>
        <end position="87"/>
    </location>
</feature>
<dbReference type="PANTHER" id="PTHR40077">
    <property type="entry name" value="MEMBRANE PROTEIN-RELATED"/>
    <property type="match status" value="1"/>
</dbReference>
<dbReference type="PANTHER" id="PTHR40077:SF1">
    <property type="entry name" value="MEMBRANE PROTEIN"/>
    <property type="match status" value="1"/>
</dbReference>
<keyword evidence="9" id="KW-1185">Reference proteome</keyword>
<name>A0ABU1TVZ5_9BACL</name>
<dbReference type="EMBL" id="JAVDWA010000001">
    <property type="protein sequence ID" value="MDR7071386.1"/>
    <property type="molecule type" value="Genomic_DNA"/>
</dbReference>
<dbReference type="Pfam" id="PF12823">
    <property type="entry name" value="DUF3817"/>
    <property type="match status" value="1"/>
</dbReference>
<gene>
    <name evidence="8" type="ORF">J2X07_000361</name>
</gene>
<evidence type="ECO:0000256" key="5">
    <source>
        <dbReference type="ARBA" id="ARBA00023136"/>
    </source>
</evidence>
<dbReference type="InterPro" id="IPR023845">
    <property type="entry name" value="DUF3817_TM"/>
</dbReference>
<comment type="subcellular location">
    <subcellularLocation>
        <location evidence="1">Cell membrane</location>
        <topology evidence="1">Multi-pass membrane protein</topology>
    </subcellularLocation>
</comment>
<feature type="transmembrane region" description="Helical" evidence="6">
    <location>
        <begin position="37"/>
        <end position="61"/>
    </location>
</feature>
<feature type="transmembrane region" description="Helical" evidence="6">
    <location>
        <begin position="12"/>
        <end position="31"/>
    </location>
</feature>
<evidence type="ECO:0000313" key="8">
    <source>
        <dbReference type="EMBL" id="MDR7071386.1"/>
    </source>
</evidence>
<dbReference type="Proteomes" id="UP001258181">
    <property type="component" value="Unassembled WGS sequence"/>
</dbReference>
<comment type="caution">
    <text evidence="8">The sequence shown here is derived from an EMBL/GenBank/DDBJ whole genome shotgun (WGS) entry which is preliminary data.</text>
</comment>
<keyword evidence="3 6" id="KW-0812">Transmembrane</keyword>
<dbReference type="NCBIfam" id="TIGR03954">
    <property type="entry name" value="integ_memb_HG"/>
    <property type="match status" value="1"/>
</dbReference>
<organism evidence="8 9">
    <name type="scientific">Fictibacillus barbaricus</name>
    <dbReference type="NCBI Taxonomy" id="182136"/>
    <lineage>
        <taxon>Bacteria</taxon>
        <taxon>Bacillati</taxon>
        <taxon>Bacillota</taxon>
        <taxon>Bacilli</taxon>
        <taxon>Bacillales</taxon>
        <taxon>Fictibacillaceae</taxon>
        <taxon>Fictibacillus</taxon>
    </lineage>
</organism>
<evidence type="ECO:0000256" key="4">
    <source>
        <dbReference type="ARBA" id="ARBA00022989"/>
    </source>
</evidence>
<dbReference type="RefSeq" id="WP_310255944.1">
    <property type="nucleotide sequence ID" value="NZ_JAVDWA010000001.1"/>
</dbReference>
<proteinExistence type="predicted"/>
<keyword evidence="4 6" id="KW-1133">Transmembrane helix</keyword>
<accession>A0ABU1TVZ5</accession>
<evidence type="ECO:0000256" key="1">
    <source>
        <dbReference type="ARBA" id="ARBA00004651"/>
    </source>
</evidence>
<evidence type="ECO:0000256" key="2">
    <source>
        <dbReference type="ARBA" id="ARBA00022475"/>
    </source>
</evidence>
<sequence length="94" mass="10806">MMNPIKTLKIVGYLEGLSFLILLGIAMPLKYFMGMPIAVMIAGSLHGLLFVLYILSILYVWNVKRWPFMRTFLAMVSSVIPFGPFIFDRKFLKD</sequence>
<reference evidence="8 9" key="1">
    <citation type="submission" date="2023-07" db="EMBL/GenBank/DDBJ databases">
        <title>Sorghum-associated microbial communities from plants grown in Nebraska, USA.</title>
        <authorList>
            <person name="Schachtman D."/>
        </authorList>
    </citation>
    <scope>NUCLEOTIDE SEQUENCE [LARGE SCALE GENOMIC DNA]</scope>
    <source>
        <strain evidence="8 9">BE211</strain>
    </source>
</reference>
<evidence type="ECO:0000313" key="9">
    <source>
        <dbReference type="Proteomes" id="UP001258181"/>
    </source>
</evidence>
<evidence type="ECO:0000256" key="6">
    <source>
        <dbReference type="SAM" id="Phobius"/>
    </source>
</evidence>
<keyword evidence="2" id="KW-1003">Cell membrane</keyword>
<keyword evidence="5 6" id="KW-0472">Membrane</keyword>